<organism evidence="1">
    <name type="scientific">Anguilla anguilla</name>
    <name type="common">European freshwater eel</name>
    <name type="synonym">Muraena anguilla</name>
    <dbReference type="NCBI Taxonomy" id="7936"/>
    <lineage>
        <taxon>Eukaryota</taxon>
        <taxon>Metazoa</taxon>
        <taxon>Chordata</taxon>
        <taxon>Craniata</taxon>
        <taxon>Vertebrata</taxon>
        <taxon>Euteleostomi</taxon>
        <taxon>Actinopterygii</taxon>
        <taxon>Neopterygii</taxon>
        <taxon>Teleostei</taxon>
        <taxon>Anguilliformes</taxon>
        <taxon>Anguillidae</taxon>
        <taxon>Anguilla</taxon>
    </lineage>
</organism>
<protein>
    <submittedName>
        <fullName evidence="1">Uncharacterized protein</fullName>
    </submittedName>
</protein>
<evidence type="ECO:0000313" key="1">
    <source>
        <dbReference type="EMBL" id="JAI03974.1"/>
    </source>
</evidence>
<reference evidence="1" key="2">
    <citation type="journal article" date="2015" name="Fish Shellfish Immunol.">
        <title>Early steps in the European eel (Anguilla anguilla)-Vibrio vulnificus interaction in the gills: Role of the RtxA13 toxin.</title>
        <authorList>
            <person name="Callol A."/>
            <person name="Pajuelo D."/>
            <person name="Ebbesson L."/>
            <person name="Teles M."/>
            <person name="MacKenzie S."/>
            <person name="Amaro C."/>
        </authorList>
    </citation>
    <scope>NUCLEOTIDE SEQUENCE</scope>
</reference>
<reference evidence="1" key="1">
    <citation type="submission" date="2014-11" db="EMBL/GenBank/DDBJ databases">
        <authorList>
            <person name="Amaro Gonzalez C."/>
        </authorList>
    </citation>
    <scope>NUCLEOTIDE SEQUENCE</scope>
</reference>
<dbReference type="EMBL" id="GBXM01004604">
    <property type="protein sequence ID" value="JAI03974.1"/>
    <property type="molecule type" value="Transcribed_RNA"/>
</dbReference>
<dbReference type="AlphaFoldDB" id="A0A0E9XQL1"/>
<accession>A0A0E9XQL1</accession>
<proteinExistence type="predicted"/>
<sequence length="74" mass="8420">MQSVIAKAYSCSRCIRSPFGLPHFHYNPRLCHYVSIASEVYNPQTFYVLPLFLIQNTLPGGESPWQNGFKLSVV</sequence>
<name>A0A0E9XQL1_ANGAN</name>